<feature type="domain" description="ShKT" evidence="11">
    <location>
        <begin position="1380"/>
        <end position="1414"/>
    </location>
</feature>
<dbReference type="Pfam" id="PF00264">
    <property type="entry name" value="Tyrosinase"/>
    <property type="match status" value="1"/>
</dbReference>
<feature type="transmembrane region" description="Helical" evidence="9">
    <location>
        <begin position="780"/>
        <end position="799"/>
    </location>
</feature>
<feature type="domain" description="ShKT" evidence="11">
    <location>
        <begin position="1336"/>
        <end position="1370"/>
    </location>
</feature>
<evidence type="ECO:0000256" key="3">
    <source>
        <dbReference type="ARBA" id="ARBA00022692"/>
    </source>
</evidence>
<reference evidence="13" key="1">
    <citation type="submission" date="2024-02" db="UniProtKB">
        <authorList>
            <consortium name="WormBaseParasite"/>
        </authorList>
    </citation>
    <scope>IDENTIFICATION</scope>
</reference>
<evidence type="ECO:0000259" key="10">
    <source>
        <dbReference type="PROSITE" id="PS50156"/>
    </source>
</evidence>
<dbReference type="InterPro" id="IPR003392">
    <property type="entry name" value="PTHD_SSD"/>
</dbReference>
<dbReference type="SUPFAM" id="SSF48056">
    <property type="entry name" value="Di-copper centre-containing domain"/>
    <property type="match status" value="1"/>
</dbReference>
<proteinExistence type="inferred from homology"/>
<comment type="similarity">
    <text evidence="2">Belongs to the patched family.</text>
</comment>
<feature type="transmembrane region" description="Helical" evidence="9">
    <location>
        <begin position="365"/>
        <end position="386"/>
    </location>
</feature>
<dbReference type="GO" id="GO:0006897">
    <property type="term" value="P:endocytosis"/>
    <property type="evidence" value="ECO:0007669"/>
    <property type="project" value="TreeGrafter"/>
</dbReference>
<evidence type="ECO:0000256" key="8">
    <source>
        <dbReference type="SAM" id="MobiDB-lite"/>
    </source>
</evidence>
<dbReference type="Gene3D" id="1.10.1280.10">
    <property type="entry name" value="Di-copper center containing domain from catechol oxidase"/>
    <property type="match status" value="1"/>
</dbReference>
<evidence type="ECO:0000313" key="12">
    <source>
        <dbReference type="Proteomes" id="UP000887575"/>
    </source>
</evidence>
<comment type="subcellular location">
    <subcellularLocation>
        <location evidence="1">Membrane</location>
        <topology evidence="1">Multi-pass membrane protein</topology>
    </subcellularLocation>
</comment>
<evidence type="ECO:0000313" key="13">
    <source>
        <dbReference type="WBParaSite" id="MBELARI_LOCUS2915"/>
    </source>
</evidence>
<evidence type="ECO:0000256" key="4">
    <source>
        <dbReference type="ARBA" id="ARBA00022989"/>
    </source>
</evidence>
<keyword evidence="12" id="KW-1185">Reference proteome</keyword>
<dbReference type="InterPro" id="IPR003582">
    <property type="entry name" value="ShKT_dom"/>
</dbReference>
<dbReference type="Proteomes" id="UP000887575">
    <property type="component" value="Unassembled WGS sequence"/>
</dbReference>
<feature type="transmembrane region" description="Helical" evidence="9">
    <location>
        <begin position="804"/>
        <end position="825"/>
    </location>
</feature>
<dbReference type="InterPro" id="IPR002227">
    <property type="entry name" value="Tyrosinase_Cu-bd"/>
</dbReference>
<feature type="transmembrane region" description="Helical" evidence="9">
    <location>
        <begin position="392"/>
        <end position="414"/>
    </location>
</feature>
<evidence type="ECO:0000256" key="2">
    <source>
        <dbReference type="ARBA" id="ARBA00005585"/>
    </source>
</evidence>
<evidence type="ECO:0000256" key="7">
    <source>
        <dbReference type="PROSITE-ProRule" id="PRU01005"/>
    </source>
</evidence>
<dbReference type="Pfam" id="PF02460">
    <property type="entry name" value="Patched"/>
    <property type="match status" value="1"/>
</dbReference>
<keyword evidence="7" id="KW-1015">Disulfide bond</keyword>
<sequence length="1613" mass="181425">MAVILPEAGIEKADRVWNDTDPPSSSSSSNGSSSPKSSSPIPTKKRVKIQQENNSETFFIRWICAFFRVWAHFIARHAVKVIIACSILSLIGAIKLATTPNENEIAGWTPYGARSLSELEVSREFFGNKEQIISVMLILLAKDGGSMLTTERMNEIKRIEDFVAKNFTMFNKETGKWENFRKFCYSFCQLNDPLIHFANGFIMQEDLRLRGEPLNDRIELSYPVTSMYGRTFNVQPSFFGLDFFNNNTSPIANTTELARPRIVNLKSLKMAALHFRGERAHGWTLNDVKTYELAVTHYFKNEFHSDEVTVLTLSTSYVEAEVVRAGYKMLPIFIIGFGIMLAISSLTTFISAAYMQQLTIHKFSLALFACITPFMACGTALGFLFIFGVRFGSILCISPFLVLAIGVDDAYLMIHAWQRVSKRLRSHPVDDDSPGYRLAEVLTDTGPAIIISALTNILADTVGTFTGCPEITLLSYGNMACIGVDFLYQISFYAAIMALAGRFEIGDEQQKKNKLSIEIGDENSVDICHGECCPKVSEGFHDAVKTQFNAFLDGYVNLVNNRLFDTAVFIAWAAYIVLCIYGISNIKVNISSKKLFAGDSDLQIMEDLRYKHVYPYYVIVQVFVNNPGNLSDPKRLERLNTFVSEFEQLPGAWGNVSTNYFIRDFMEFEEINREMDGEEGDFKTNFDPNDLPQFIEWTEYEFWRGFIRLSNDKNNNTHLDRFFFTTAFHGKEFLAWKTRSIAMHQWRDVVDKYNHEFNSTVFYDEGIYIDFMDNMATDTWQSAAGTLSCMALICFIFMYDFFTVVVSTAAIASVMAGILGINALLGMELDPIVMASLVISVGFSVDIPAHVSYHFHMADAHLHGEVTIRKRLRYCLASVGFPAIQAAISTNLCVVALLFADIYTSRVFVRIMLHRWDTTARQASANKPTVHLPPGASGASWAGDLAPIVTNLRACTDMACVCQMLAGTRSNSCIYQGKRVGKLVRKEYRMMSDYERQRFHGAVNTLKQSGTYDQIAKMHSQMSQSGGAHSGPAFLAWHREFIKEVEFELRRIDPDIYIPYWDSALESRLPRPQDSSFFSAELMGTGSGNVVEGPFANWRTIENQPLRRAAGGSGNPFTDRDINYILQQPTITNVLAFSAAQERCPYRPDFNCLEYTHGNVHLWVGGHMFDQMTSANDPIFYLHHSFVDLIWESWRLSRQNRAQRESDYPADNQLCSSAQHFGASRMAPFNQYRNIDGLSNKYTDELYQYAPRPTCTSVNPGCGSRFLFCDVSHGAPRCAAKIRVGGSCQGFVRGEDSCYNGVCWQGVCRPGAVATTTVAPTITVRPSLPVPNVVDCWNENQCCQAWAARGECTTNRGYMQDFCKASCNICRPNPPIRDDCSDRHPTCGSWTSTGECTKNPDWMTENCRRSCNRCQQTRAQACSRGQTSYACCPHWANQGQCRSNPSFMMCNCRVSCGMCFPTDYPYGACVDYHRDCQAWTRSGECRKNPWMEENCRSSCQTCFAQWDLRSMCGSTANAGIISGSRGASFASRTAPATAMRARPRARPRARIAPRLIAGNRQAAQTRQVPRAGWGNQGGWDDSWNGNFDMGNVGWGFGGWGRRRRDTQQFNNTI</sequence>
<dbReference type="PROSITE" id="PS50156">
    <property type="entry name" value="SSD"/>
    <property type="match status" value="1"/>
</dbReference>
<evidence type="ECO:0000259" key="11">
    <source>
        <dbReference type="PROSITE" id="PS51670"/>
    </source>
</evidence>
<keyword evidence="5 9" id="KW-0472">Membrane</keyword>
<feature type="compositionally biased region" description="Low complexity" evidence="8">
    <location>
        <begin position="22"/>
        <end position="42"/>
    </location>
</feature>
<feature type="transmembrane region" description="Helical" evidence="9">
    <location>
        <begin position="874"/>
        <end position="900"/>
    </location>
</feature>
<dbReference type="Pfam" id="PF01549">
    <property type="entry name" value="ShK"/>
    <property type="match status" value="4"/>
</dbReference>
<keyword evidence="3 9" id="KW-0812">Transmembrane</keyword>
<keyword evidence="4 9" id="KW-1133">Transmembrane helix</keyword>
<protein>
    <submittedName>
        <fullName evidence="13">Uncharacterized protein</fullName>
    </submittedName>
</protein>
<name>A0AAF3J8F2_9BILA</name>
<dbReference type="InterPro" id="IPR008922">
    <property type="entry name" value="Di-copper_centre_dom_sf"/>
</dbReference>
<evidence type="ECO:0000256" key="5">
    <source>
        <dbReference type="ARBA" id="ARBA00023136"/>
    </source>
</evidence>
<feature type="domain" description="SSD" evidence="10">
    <location>
        <begin position="333"/>
        <end position="499"/>
    </location>
</feature>
<dbReference type="PROSITE" id="PS00498">
    <property type="entry name" value="TYROSINASE_2"/>
    <property type="match status" value="1"/>
</dbReference>
<comment type="caution">
    <text evidence="7">Lacks conserved residue(s) required for the propagation of feature annotation.</text>
</comment>
<feature type="region of interest" description="Disordered" evidence="8">
    <location>
        <begin position="1"/>
        <end position="47"/>
    </location>
</feature>
<feature type="transmembrane region" description="Helical" evidence="9">
    <location>
        <begin position="563"/>
        <end position="583"/>
    </location>
</feature>
<dbReference type="GO" id="GO:0030659">
    <property type="term" value="C:cytoplasmic vesicle membrane"/>
    <property type="evidence" value="ECO:0007669"/>
    <property type="project" value="TreeGrafter"/>
</dbReference>
<dbReference type="Gene3D" id="1.20.1640.10">
    <property type="entry name" value="Multidrug efflux transporter AcrB transmembrane domain"/>
    <property type="match status" value="2"/>
</dbReference>
<feature type="disulfide bond" evidence="7">
    <location>
        <begin position="1380"/>
        <end position="1414"/>
    </location>
</feature>
<dbReference type="PROSITE" id="PS51670">
    <property type="entry name" value="SHKT"/>
    <property type="match status" value="4"/>
</dbReference>
<dbReference type="GO" id="GO:0018996">
    <property type="term" value="P:molting cycle, collagen and cuticulin-based cuticle"/>
    <property type="evidence" value="ECO:0007669"/>
    <property type="project" value="TreeGrafter"/>
</dbReference>
<feature type="compositionally biased region" description="Basic and acidic residues" evidence="8">
    <location>
        <begin position="9"/>
        <end position="18"/>
    </location>
</feature>
<evidence type="ECO:0000256" key="9">
    <source>
        <dbReference type="SAM" id="Phobius"/>
    </source>
</evidence>
<accession>A0AAF3J8F2</accession>
<dbReference type="GO" id="GO:0016491">
    <property type="term" value="F:oxidoreductase activity"/>
    <property type="evidence" value="ECO:0007669"/>
    <property type="project" value="InterPro"/>
</dbReference>
<dbReference type="PANTHER" id="PTHR10796">
    <property type="entry name" value="PATCHED-RELATED"/>
    <property type="match status" value="1"/>
</dbReference>
<dbReference type="SUPFAM" id="SSF82866">
    <property type="entry name" value="Multidrug efflux transporter AcrB transmembrane domain"/>
    <property type="match status" value="2"/>
</dbReference>
<organism evidence="12 13">
    <name type="scientific">Mesorhabditis belari</name>
    <dbReference type="NCBI Taxonomy" id="2138241"/>
    <lineage>
        <taxon>Eukaryota</taxon>
        <taxon>Metazoa</taxon>
        <taxon>Ecdysozoa</taxon>
        <taxon>Nematoda</taxon>
        <taxon>Chromadorea</taxon>
        <taxon>Rhabditida</taxon>
        <taxon>Rhabditina</taxon>
        <taxon>Rhabditomorpha</taxon>
        <taxon>Rhabditoidea</taxon>
        <taxon>Rhabditidae</taxon>
        <taxon>Mesorhabditinae</taxon>
        <taxon>Mesorhabditis</taxon>
    </lineage>
</organism>
<dbReference type="GO" id="GO:0005886">
    <property type="term" value="C:plasma membrane"/>
    <property type="evidence" value="ECO:0007669"/>
    <property type="project" value="TreeGrafter"/>
</dbReference>
<dbReference type="WBParaSite" id="MBELARI_LOCUS2915">
    <property type="protein sequence ID" value="MBELARI_LOCUS2915"/>
    <property type="gene ID" value="MBELARI_LOCUS2915"/>
</dbReference>
<evidence type="ECO:0000256" key="6">
    <source>
        <dbReference type="ARBA" id="ARBA00023180"/>
    </source>
</evidence>
<feature type="transmembrane region" description="Helical" evidence="9">
    <location>
        <begin position="329"/>
        <end position="353"/>
    </location>
</feature>
<feature type="disulfide bond" evidence="7">
    <location>
        <begin position="1336"/>
        <end position="1370"/>
    </location>
</feature>
<evidence type="ECO:0000256" key="1">
    <source>
        <dbReference type="ARBA" id="ARBA00004141"/>
    </source>
</evidence>
<dbReference type="InterPro" id="IPR051697">
    <property type="entry name" value="Patched_domain-protein"/>
</dbReference>
<dbReference type="PANTHER" id="PTHR10796:SF88">
    <property type="entry name" value="SSD DOMAIN-CONTAINING PROTEIN"/>
    <property type="match status" value="1"/>
</dbReference>
<feature type="domain" description="ShKT" evidence="11">
    <location>
        <begin position="1422"/>
        <end position="1459"/>
    </location>
</feature>
<feature type="domain" description="ShKT" evidence="11">
    <location>
        <begin position="1469"/>
        <end position="1502"/>
    </location>
</feature>
<dbReference type="PRINTS" id="PR00092">
    <property type="entry name" value="TYROSINASE"/>
</dbReference>
<dbReference type="SMART" id="SM00254">
    <property type="entry name" value="ShKT"/>
    <property type="match status" value="4"/>
</dbReference>
<keyword evidence="6" id="KW-0325">Glycoprotein</keyword>
<dbReference type="InterPro" id="IPR000731">
    <property type="entry name" value="SSD"/>
</dbReference>